<evidence type="ECO:0000313" key="3">
    <source>
        <dbReference type="Proteomes" id="UP001271648"/>
    </source>
</evidence>
<feature type="transmembrane region" description="Helical" evidence="1">
    <location>
        <begin position="6"/>
        <end position="25"/>
    </location>
</feature>
<name>A0AAW9A7F8_9BACL</name>
<dbReference type="EMBL" id="JAUBDJ010000004">
    <property type="protein sequence ID" value="MDW0116949.1"/>
    <property type="molecule type" value="Genomic_DNA"/>
</dbReference>
<protein>
    <submittedName>
        <fullName evidence="2">Uncharacterized protein</fullName>
    </submittedName>
</protein>
<gene>
    <name evidence="2" type="ORF">QTL97_08385</name>
</gene>
<dbReference type="Proteomes" id="UP001271648">
    <property type="component" value="Unassembled WGS sequence"/>
</dbReference>
<keyword evidence="1" id="KW-0472">Membrane</keyword>
<accession>A0AAW9A7F8</accession>
<comment type="caution">
    <text evidence="2">The sequence shown here is derived from an EMBL/GenBank/DDBJ whole genome shotgun (WGS) entry which is preliminary data.</text>
</comment>
<organism evidence="2 3">
    <name type="scientific">Sporosarcina thermotolerans</name>
    <dbReference type="NCBI Taxonomy" id="633404"/>
    <lineage>
        <taxon>Bacteria</taxon>
        <taxon>Bacillati</taxon>
        <taxon>Bacillota</taxon>
        <taxon>Bacilli</taxon>
        <taxon>Bacillales</taxon>
        <taxon>Caryophanaceae</taxon>
        <taxon>Sporosarcina</taxon>
    </lineage>
</organism>
<dbReference type="AlphaFoldDB" id="A0AAW9A7F8"/>
<dbReference type="RefSeq" id="WP_283732653.1">
    <property type="nucleotide sequence ID" value="NZ_CP125968.1"/>
</dbReference>
<proteinExistence type="predicted"/>
<keyword evidence="3" id="KW-1185">Reference proteome</keyword>
<evidence type="ECO:0000313" key="2">
    <source>
        <dbReference type="EMBL" id="MDW0116949.1"/>
    </source>
</evidence>
<keyword evidence="1" id="KW-1133">Transmembrane helix</keyword>
<sequence length="116" mass="13540">MAIYEITMMYGIVPILVTLVGGLLLKNYLPNYMNEKGKNHATKEDIADITRRTEEVKSEFLSKLEVEKKEINIEIEKMKLEQGQILKNFELYTQKRHECYPELYKLLEIATVKLGS</sequence>
<evidence type="ECO:0000256" key="1">
    <source>
        <dbReference type="SAM" id="Phobius"/>
    </source>
</evidence>
<reference evidence="2 3" key="1">
    <citation type="submission" date="2023-06" db="EMBL/GenBank/DDBJ databases">
        <title>Sporosarcina sp. nov., isolated from Korean traditional fermented seafood 'Jeotgal'.</title>
        <authorList>
            <person name="Yang A.I."/>
            <person name="Shin N.-R."/>
        </authorList>
    </citation>
    <scope>NUCLEOTIDE SEQUENCE [LARGE SCALE GENOMIC DNA]</scope>
    <source>
        <strain evidence="2 3">KCTC43456</strain>
    </source>
</reference>
<keyword evidence="1" id="KW-0812">Transmembrane</keyword>